<dbReference type="RefSeq" id="WP_263412539.1">
    <property type="nucleotide sequence ID" value="NZ_BAABBH010000001.1"/>
</dbReference>
<comment type="caution">
    <text evidence="1">The sequence shown here is derived from an EMBL/GenBank/DDBJ whole genome shotgun (WGS) entry which is preliminary data.</text>
</comment>
<protein>
    <submittedName>
        <fullName evidence="1">Uncharacterized protein</fullName>
    </submittedName>
</protein>
<name>A0ABW9KM06_9BACT</name>
<dbReference type="EMBL" id="JBJYXY010000001">
    <property type="protein sequence ID" value="MFN2975955.1"/>
    <property type="molecule type" value="Genomic_DNA"/>
</dbReference>
<evidence type="ECO:0000313" key="1">
    <source>
        <dbReference type="EMBL" id="MFN2975955.1"/>
    </source>
</evidence>
<sequence>MKRIRRITVELVRQRLVVRAGSDASAIVNAEDGAPRSDRPAALASEPVGACPRCGTEWVLLDDRRLLEDAATLPDLEAALTSLHLHLHSGEDGRVWVCQESLRMLAEQWRESG</sequence>
<keyword evidence="2" id="KW-1185">Reference proteome</keyword>
<accession>A0ABW9KM06</accession>
<evidence type="ECO:0000313" key="2">
    <source>
        <dbReference type="Proteomes" id="UP001634747"/>
    </source>
</evidence>
<reference evidence="1 2" key="1">
    <citation type="submission" date="2024-12" db="EMBL/GenBank/DDBJ databases">
        <authorList>
            <person name="Lee Y."/>
        </authorList>
    </citation>
    <scope>NUCLEOTIDE SEQUENCE [LARGE SCALE GENOMIC DNA]</scope>
    <source>
        <strain evidence="1 2">03SUJ4</strain>
    </source>
</reference>
<organism evidence="1 2">
    <name type="scientific">Terriglobus aquaticus</name>
    <dbReference type="NCBI Taxonomy" id="940139"/>
    <lineage>
        <taxon>Bacteria</taxon>
        <taxon>Pseudomonadati</taxon>
        <taxon>Acidobacteriota</taxon>
        <taxon>Terriglobia</taxon>
        <taxon>Terriglobales</taxon>
        <taxon>Acidobacteriaceae</taxon>
        <taxon>Terriglobus</taxon>
    </lineage>
</organism>
<gene>
    <name evidence="1" type="ORF">ACK2TP_09290</name>
</gene>
<proteinExistence type="predicted"/>
<dbReference type="Proteomes" id="UP001634747">
    <property type="component" value="Unassembled WGS sequence"/>
</dbReference>